<evidence type="ECO:0000256" key="2">
    <source>
        <dbReference type="ARBA" id="ARBA00006679"/>
    </source>
</evidence>
<organism evidence="8 9">
    <name type="scientific">Saccharopolyspora shandongensis</name>
    <dbReference type="NCBI Taxonomy" id="418495"/>
    <lineage>
        <taxon>Bacteria</taxon>
        <taxon>Bacillati</taxon>
        <taxon>Actinomycetota</taxon>
        <taxon>Actinomycetes</taxon>
        <taxon>Pseudonocardiales</taxon>
        <taxon>Pseudonocardiaceae</taxon>
        <taxon>Saccharopolyspora</taxon>
    </lineage>
</organism>
<evidence type="ECO:0000313" key="9">
    <source>
        <dbReference type="Proteomes" id="UP000199529"/>
    </source>
</evidence>
<feature type="transmembrane region" description="Helical" evidence="7">
    <location>
        <begin position="64"/>
        <end position="85"/>
    </location>
</feature>
<comment type="similarity">
    <text evidence="2">Belongs to the DoxX family.</text>
</comment>
<keyword evidence="6 7" id="KW-0472">Membrane</keyword>
<accession>A0A1H2ZHA1</accession>
<keyword evidence="3" id="KW-1003">Cell membrane</keyword>
<dbReference type="PANTHER" id="PTHR33452">
    <property type="entry name" value="OXIDOREDUCTASE CATD-RELATED"/>
    <property type="match status" value="1"/>
</dbReference>
<evidence type="ECO:0000256" key="4">
    <source>
        <dbReference type="ARBA" id="ARBA00022692"/>
    </source>
</evidence>
<evidence type="ECO:0000256" key="6">
    <source>
        <dbReference type="ARBA" id="ARBA00023136"/>
    </source>
</evidence>
<keyword evidence="5 7" id="KW-1133">Transmembrane helix</keyword>
<name>A0A1H2ZHA1_9PSEU</name>
<dbReference type="AlphaFoldDB" id="A0A1H2ZHA1"/>
<dbReference type="OrthoDB" id="121744at2"/>
<keyword evidence="4 7" id="KW-0812">Transmembrane</keyword>
<dbReference type="PANTHER" id="PTHR33452:SF1">
    <property type="entry name" value="INNER MEMBRANE PROTEIN YPHA-RELATED"/>
    <property type="match status" value="1"/>
</dbReference>
<dbReference type="InterPro" id="IPR032808">
    <property type="entry name" value="DoxX"/>
</dbReference>
<evidence type="ECO:0000313" key="8">
    <source>
        <dbReference type="EMBL" id="SDX16144.1"/>
    </source>
</evidence>
<dbReference type="EMBL" id="FNOK01000008">
    <property type="protein sequence ID" value="SDX16144.1"/>
    <property type="molecule type" value="Genomic_DNA"/>
</dbReference>
<feature type="transmembrane region" description="Helical" evidence="7">
    <location>
        <begin position="23"/>
        <end position="44"/>
    </location>
</feature>
<feature type="transmembrane region" description="Helical" evidence="7">
    <location>
        <begin position="127"/>
        <end position="148"/>
    </location>
</feature>
<proteinExistence type="inferred from homology"/>
<dbReference type="Proteomes" id="UP000199529">
    <property type="component" value="Unassembled WGS sequence"/>
</dbReference>
<evidence type="ECO:0000256" key="1">
    <source>
        <dbReference type="ARBA" id="ARBA00004651"/>
    </source>
</evidence>
<keyword evidence="9" id="KW-1185">Reference proteome</keyword>
<dbReference type="Pfam" id="PF07681">
    <property type="entry name" value="DoxX"/>
    <property type="match status" value="1"/>
</dbReference>
<dbReference type="STRING" id="418495.SAMN05216215_100832"/>
<evidence type="ECO:0000256" key="3">
    <source>
        <dbReference type="ARBA" id="ARBA00022475"/>
    </source>
</evidence>
<evidence type="ECO:0000256" key="5">
    <source>
        <dbReference type="ARBA" id="ARBA00022989"/>
    </source>
</evidence>
<evidence type="ECO:0000256" key="7">
    <source>
        <dbReference type="SAM" id="Phobius"/>
    </source>
</evidence>
<dbReference type="GO" id="GO:0005886">
    <property type="term" value="C:plasma membrane"/>
    <property type="evidence" value="ECO:0007669"/>
    <property type="project" value="UniProtKB-SubCell"/>
</dbReference>
<sequence length="162" mass="17452">MTSTPPATATLRMRLLGTTAPKSVVLIRFVVGWIFLTEGVQKFLFPGELGPGRFAKTPLPAPEFFAYLDGVFEIACGALLIVGLLTRLAAIPMIVDMLGAQILTKVTILTHQGFWSYMHESRVEWAQLFGSVFLLIVGAGAFSLDAVLTAPRRTSPGDTGTP</sequence>
<comment type="subcellular location">
    <subcellularLocation>
        <location evidence="1">Cell membrane</location>
        <topology evidence="1">Multi-pass membrane protein</topology>
    </subcellularLocation>
</comment>
<gene>
    <name evidence="8" type="ORF">SAMN05216215_100832</name>
</gene>
<reference evidence="9" key="1">
    <citation type="submission" date="2016-10" db="EMBL/GenBank/DDBJ databases">
        <authorList>
            <person name="Varghese N."/>
            <person name="Submissions S."/>
        </authorList>
    </citation>
    <scope>NUCLEOTIDE SEQUENCE [LARGE SCALE GENOMIC DNA]</scope>
    <source>
        <strain evidence="9">CGMCC 4.3530</strain>
    </source>
</reference>
<dbReference type="RefSeq" id="WP_093264859.1">
    <property type="nucleotide sequence ID" value="NZ_FNOK01000008.1"/>
</dbReference>
<dbReference type="InterPro" id="IPR051907">
    <property type="entry name" value="DoxX-like_oxidoreductase"/>
</dbReference>
<protein>
    <submittedName>
        <fullName evidence="8">Uncharacterized membrane protein YphA, DoxX/SURF4 family</fullName>
    </submittedName>
</protein>